<keyword evidence="3" id="KW-1185">Reference proteome</keyword>
<dbReference type="RefSeq" id="XP_025545851.1">
    <property type="nucleotide sequence ID" value="XM_025696073.1"/>
</dbReference>
<dbReference type="Proteomes" id="UP000248961">
    <property type="component" value="Unassembled WGS sequence"/>
</dbReference>
<dbReference type="OrthoDB" id="47375at2759"/>
<dbReference type="AlphaFoldDB" id="A0A395HFR1"/>
<evidence type="ECO:0000313" key="2">
    <source>
        <dbReference type="EMBL" id="RAL06697.1"/>
    </source>
</evidence>
<name>A0A395HFR1_ASPHC</name>
<protein>
    <submittedName>
        <fullName evidence="2">Uncharacterized protein</fullName>
    </submittedName>
</protein>
<evidence type="ECO:0000313" key="3">
    <source>
        <dbReference type="Proteomes" id="UP000248961"/>
    </source>
</evidence>
<dbReference type="VEuPathDB" id="FungiDB:BO97DRAFT_409488"/>
<dbReference type="GeneID" id="37200362"/>
<evidence type="ECO:0000256" key="1">
    <source>
        <dbReference type="SAM" id="MobiDB-lite"/>
    </source>
</evidence>
<organism evidence="2 3">
    <name type="scientific">Aspergillus homomorphus (strain CBS 101889)</name>
    <dbReference type="NCBI Taxonomy" id="1450537"/>
    <lineage>
        <taxon>Eukaryota</taxon>
        <taxon>Fungi</taxon>
        <taxon>Dikarya</taxon>
        <taxon>Ascomycota</taxon>
        <taxon>Pezizomycotina</taxon>
        <taxon>Eurotiomycetes</taxon>
        <taxon>Eurotiomycetidae</taxon>
        <taxon>Eurotiales</taxon>
        <taxon>Aspergillaceae</taxon>
        <taxon>Aspergillus</taxon>
        <taxon>Aspergillus subgen. Circumdati</taxon>
    </lineage>
</organism>
<sequence>MGMVAEDHNDPEESSNGSDKIVGGSLTGMGTFHAHLNAIQRVAREKIASALILEETVDWDVNLKMQLKGFASGVKLMQGSNATVESPYGDRWDLLWLGHCGMKCATDSTILLTPHDITAVPSRYLDFYQREPPAGVKNQMRLACQVEEVVGSLAYAITFEGAQKLHAALSVVIAKEENLDVVVSRLCRAGTLKCFSSYPSLLGGRNPGHKLAQNNPKDADFNEECSPGGIMFSTLTNLDRPSNDTVTVRAAYHDVVVQEIDPDQFEIPHAMLKWRDGQGEHELAL</sequence>
<gene>
    <name evidence="2" type="ORF">BO97DRAFT_409488</name>
</gene>
<dbReference type="STRING" id="1450537.A0A395HFR1"/>
<feature type="region of interest" description="Disordered" evidence="1">
    <location>
        <begin position="1"/>
        <end position="21"/>
    </location>
</feature>
<dbReference type="EMBL" id="KZ824360">
    <property type="protein sequence ID" value="RAL06697.1"/>
    <property type="molecule type" value="Genomic_DNA"/>
</dbReference>
<accession>A0A395HFR1</accession>
<reference evidence="2 3" key="1">
    <citation type="submission" date="2018-02" db="EMBL/GenBank/DDBJ databases">
        <title>The genomes of Aspergillus section Nigri reveals drivers in fungal speciation.</title>
        <authorList>
            <consortium name="DOE Joint Genome Institute"/>
            <person name="Vesth T.C."/>
            <person name="Nybo J."/>
            <person name="Theobald S."/>
            <person name="Brandl J."/>
            <person name="Frisvad J.C."/>
            <person name="Nielsen K.F."/>
            <person name="Lyhne E.K."/>
            <person name="Kogle M.E."/>
            <person name="Kuo A."/>
            <person name="Riley R."/>
            <person name="Clum A."/>
            <person name="Nolan M."/>
            <person name="Lipzen A."/>
            <person name="Salamov A."/>
            <person name="Henrissat B."/>
            <person name="Wiebenga A."/>
            <person name="De vries R.P."/>
            <person name="Grigoriev I.V."/>
            <person name="Mortensen U.H."/>
            <person name="Andersen M.R."/>
            <person name="Baker S.E."/>
        </authorList>
    </citation>
    <scope>NUCLEOTIDE SEQUENCE [LARGE SCALE GENOMIC DNA]</scope>
    <source>
        <strain evidence="2 3">CBS 101889</strain>
    </source>
</reference>
<proteinExistence type="predicted"/>